<keyword evidence="7" id="KW-1185">Reference proteome</keyword>
<dbReference type="Gene3D" id="3.40.50.2300">
    <property type="match status" value="2"/>
</dbReference>
<evidence type="ECO:0000256" key="4">
    <source>
        <dbReference type="SAM" id="SignalP"/>
    </source>
</evidence>
<dbReference type="RefSeq" id="WP_205106374.1">
    <property type="nucleotide sequence ID" value="NZ_BAAAHT010000018.1"/>
</dbReference>
<accession>A0ABS2L0R0</accession>
<comment type="similarity">
    <text evidence="2">Belongs to the bacterial solute-binding protein 2 family.</text>
</comment>
<comment type="caution">
    <text evidence="6">The sequence shown here is derived from an EMBL/GenBank/DDBJ whole genome shotgun (WGS) entry which is preliminary data.</text>
</comment>
<reference evidence="6 7" key="1">
    <citation type="submission" date="2021-01" db="EMBL/GenBank/DDBJ databases">
        <title>Sequencing the genomes of 1000 actinobacteria strains.</title>
        <authorList>
            <person name="Klenk H.-P."/>
        </authorList>
    </citation>
    <scope>NUCLEOTIDE SEQUENCE [LARGE SCALE GENOMIC DNA]</scope>
    <source>
        <strain evidence="6 7">DSM 13057</strain>
    </source>
</reference>
<evidence type="ECO:0000259" key="5">
    <source>
        <dbReference type="Pfam" id="PF13407"/>
    </source>
</evidence>
<keyword evidence="6" id="KW-0762">Sugar transport</keyword>
<protein>
    <submittedName>
        <fullName evidence="6">ABC-type sugar transport system substrate-binding protein</fullName>
    </submittedName>
</protein>
<feature type="signal peptide" evidence="4">
    <location>
        <begin position="1"/>
        <end position="31"/>
    </location>
</feature>
<organism evidence="6 7">
    <name type="scientific">Subtercola frigoramans</name>
    <dbReference type="NCBI Taxonomy" id="120298"/>
    <lineage>
        <taxon>Bacteria</taxon>
        <taxon>Bacillati</taxon>
        <taxon>Actinomycetota</taxon>
        <taxon>Actinomycetes</taxon>
        <taxon>Micrococcales</taxon>
        <taxon>Microbacteriaceae</taxon>
        <taxon>Subtercola</taxon>
    </lineage>
</organism>
<feature type="domain" description="Periplasmic binding protein" evidence="5">
    <location>
        <begin position="54"/>
        <end position="301"/>
    </location>
</feature>
<feature type="chain" id="PRO_5046150220" evidence="4">
    <location>
        <begin position="32"/>
        <end position="334"/>
    </location>
</feature>
<dbReference type="Proteomes" id="UP000776164">
    <property type="component" value="Unassembled WGS sequence"/>
</dbReference>
<dbReference type="Pfam" id="PF13407">
    <property type="entry name" value="Peripla_BP_4"/>
    <property type="match status" value="1"/>
</dbReference>
<keyword evidence="6" id="KW-0813">Transport</keyword>
<sequence length="334" mass="33247">MNVPHQKILRPLQAVAVVATLGLVATVSGCAASASISPSSSSGGASTSAAPLAIGFSPFNLQIPAFQGLATGLTGVAQSQGDSVLTADPKGDPSSQLQQLQAWVSLGQIKAIWVIPQAPNVVAPALTAAQAAGIVVLASGVPADYGMNDGQAGIAFSNVDNAAYGKALGEQTAKCIADNLGGSGQIVWQQSPSGSASTDAINKAFQAALTAGAPKATIVSTLVAKDRLGSQQQVLTALQANPGANVVVGADDESTLGAVDAFGQAGKDTSSTCITGAGGNDEALAAVKAGTVYADVAFDFQADLMQNYSTLKQMATDPSAPGKQLVTPIKVNTK</sequence>
<dbReference type="PROSITE" id="PS51257">
    <property type="entry name" value="PROKAR_LIPOPROTEIN"/>
    <property type="match status" value="1"/>
</dbReference>
<dbReference type="EMBL" id="JAFBBU010000001">
    <property type="protein sequence ID" value="MBM7470654.1"/>
    <property type="molecule type" value="Genomic_DNA"/>
</dbReference>
<dbReference type="CDD" id="cd01536">
    <property type="entry name" value="PBP1_ABC_sugar_binding-like"/>
    <property type="match status" value="1"/>
</dbReference>
<keyword evidence="3 4" id="KW-0732">Signal</keyword>
<comment type="subcellular location">
    <subcellularLocation>
        <location evidence="1">Cell envelope</location>
    </subcellularLocation>
</comment>
<evidence type="ECO:0000256" key="3">
    <source>
        <dbReference type="ARBA" id="ARBA00022729"/>
    </source>
</evidence>
<dbReference type="SUPFAM" id="SSF53822">
    <property type="entry name" value="Periplasmic binding protein-like I"/>
    <property type="match status" value="1"/>
</dbReference>
<evidence type="ECO:0000256" key="1">
    <source>
        <dbReference type="ARBA" id="ARBA00004196"/>
    </source>
</evidence>
<dbReference type="PANTHER" id="PTHR46847">
    <property type="entry name" value="D-ALLOSE-BINDING PERIPLASMIC PROTEIN-RELATED"/>
    <property type="match status" value="1"/>
</dbReference>
<evidence type="ECO:0000313" key="6">
    <source>
        <dbReference type="EMBL" id="MBM7470654.1"/>
    </source>
</evidence>
<dbReference type="PANTHER" id="PTHR46847:SF1">
    <property type="entry name" value="D-ALLOSE-BINDING PERIPLASMIC PROTEIN-RELATED"/>
    <property type="match status" value="1"/>
</dbReference>
<proteinExistence type="inferred from homology"/>
<evidence type="ECO:0000256" key="2">
    <source>
        <dbReference type="ARBA" id="ARBA00007639"/>
    </source>
</evidence>
<dbReference type="InterPro" id="IPR028082">
    <property type="entry name" value="Peripla_BP_I"/>
</dbReference>
<evidence type="ECO:0000313" key="7">
    <source>
        <dbReference type="Proteomes" id="UP000776164"/>
    </source>
</evidence>
<dbReference type="InterPro" id="IPR025997">
    <property type="entry name" value="SBP_2_dom"/>
</dbReference>
<gene>
    <name evidence="6" type="ORF">JOE66_000288</name>
</gene>
<name>A0ABS2L0R0_9MICO</name>